<dbReference type="AlphaFoldDB" id="A0A5E4PYL1"/>
<reference evidence="1 2" key="1">
    <citation type="submission" date="2017-07" db="EMBL/GenBank/DDBJ databases">
        <authorList>
            <person name="Talla V."/>
            <person name="Backstrom N."/>
        </authorList>
    </citation>
    <scope>NUCLEOTIDE SEQUENCE [LARGE SCALE GENOMIC DNA]</scope>
</reference>
<proteinExistence type="predicted"/>
<protein>
    <submittedName>
        <fullName evidence="1">Uncharacterized protein</fullName>
    </submittedName>
</protein>
<evidence type="ECO:0000313" key="2">
    <source>
        <dbReference type="Proteomes" id="UP000324832"/>
    </source>
</evidence>
<keyword evidence="2" id="KW-1185">Reference proteome</keyword>
<name>A0A5E4PYL1_9NEOP</name>
<organism evidence="1 2">
    <name type="scientific">Leptidea sinapis</name>
    <dbReference type="NCBI Taxonomy" id="189913"/>
    <lineage>
        <taxon>Eukaryota</taxon>
        <taxon>Metazoa</taxon>
        <taxon>Ecdysozoa</taxon>
        <taxon>Arthropoda</taxon>
        <taxon>Hexapoda</taxon>
        <taxon>Insecta</taxon>
        <taxon>Pterygota</taxon>
        <taxon>Neoptera</taxon>
        <taxon>Endopterygota</taxon>
        <taxon>Lepidoptera</taxon>
        <taxon>Glossata</taxon>
        <taxon>Ditrysia</taxon>
        <taxon>Papilionoidea</taxon>
        <taxon>Pieridae</taxon>
        <taxon>Dismorphiinae</taxon>
        <taxon>Leptidea</taxon>
    </lineage>
</organism>
<sequence>MNLETESYFTWAMVMAVNLENSQLPVHDKISLMDFVNYFMILETDG</sequence>
<accession>A0A5E4PYL1</accession>
<gene>
    <name evidence="1" type="ORF">LSINAPIS_LOCUS3107</name>
</gene>
<dbReference type="EMBL" id="FZQP02000715">
    <property type="protein sequence ID" value="VVC90123.1"/>
    <property type="molecule type" value="Genomic_DNA"/>
</dbReference>
<dbReference type="Proteomes" id="UP000324832">
    <property type="component" value="Unassembled WGS sequence"/>
</dbReference>
<evidence type="ECO:0000313" key="1">
    <source>
        <dbReference type="EMBL" id="VVC90123.1"/>
    </source>
</evidence>